<organism evidence="1 2">
    <name type="scientific">Pleurodeles waltl</name>
    <name type="common">Iberian ribbed newt</name>
    <dbReference type="NCBI Taxonomy" id="8319"/>
    <lineage>
        <taxon>Eukaryota</taxon>
        <taxon>Metazoa</taxon>
        <taxon>Chordata</taxon>
        <taxon>Craniata</taxon>
        <taxon>Vertebrata</taxon>
        <taxon>Euteleostomi</taxon>
        <taxon>Amphibia</taxon>
        <taxon>Batrachia</taxon>
        <taxon>Caudata</taxon>
        <taxon>Salamandroidea</taxon>
        <taxon>Salamandridae</taxon>
        <taxon>Pleurodelinae</taxon>
        <taxon>Pleurodeles</taxon>
    </lineage>
</organism>
<reference evidence="1" key="1">
    <citation type="journal article" date="2022" name="bioRxiv">
        <title>Sequencing and chromosome-scale assembly of the giantPleurodeles waltlgenome.</title>
        <authorList>
            <person name="Brown T."/>
            <person name="Elewa A."/>
            <person name="Iarovenko S."/>
            <person name="Subramanian E."/>
            <person name="Araus A.J."/>
            <person name="Petzold A."/>
            <person name="Susuki M."/>
            <person name="Suzuki K.-i.T."/>
            <person name="Hayashi T."/>
            <person name="Toyoda A."/>
            <person name="Oliveira C."/>
            <person name="Osipova E."/>
            <person name="Leigh N.D."/>
            <person name="Simon A."/>
            <person name="Yun M.H."/>
        </authorList>
    </citation>
    <scope>NUCLEOTIDE SEQUENCE</scope>
    <source>
        <strain evidence="1">20211129_DDA</strain>
        <tissue evidence="1">Liver</tissue>
    </source>
</reference>
<keyword evidence="2" id="KW-1185">Reference proteome</keyword>
<proteinExistence type="predicted"/>
<sequence>DQAKCRKEAPKAPHLGHPVPHPGSILLSWLGVRYVICTKLKCNCLNLLLHDTM</sequence>
<comment type="caution">
    <text evidence="1">The sequence shown here is derived from an EMBL/GenBank/DDBJ whole genome shotgun (WGS) entry which is preliminary data.</text>
</comment>
<accession>A0AAV7KW72</accession>
<gene>
    <name evidence="1" type="ORF">NDU88_002959</name>
</gene>
<feature type="non-terminal residue" evidence="1">
    <location>
        <position position="53"/>
    </location>
</feature>
<dbReference type="Proteomes" id="UP001066276">
    <property type="component" value="Chromosome 12"/>
</dbReference>
<feature type="non-terminal residue" evidence="1">
    <location>
        <position position="1"/>
    </location>
</feature>
<dbReference type="AlphaFoldDB" id="A0AAV7KW72"/>
<evidence type="ECO:0000313" key="2">
    <source>
        <dbReference type="Proteomes" id="UP001066276"/>
    </source>
</evidence>
<dbReference type="EMBL" id="JANPWB010000016">
    <property type="protein sequence ID" value="KAJ1082794.1"/>
    <property type="molecule type" value="Genomic_DNA"/>
</dbReference>
<evidence type="ECO:0000313" key="1">
    <source>
        <dbReference type="EMBL" id="KAJ1082794.1"/>
    </source>
</evidence>
<protein>
    <submittedName>
        <fullName evidence="1">Uncharacterized protein</fullName>
    </submittedName>
</protein>
<name>A0AAV7KW72_PLEWA</name>